<feature type="transmembrane region" description="Helical" evidence="1">
    <location>
        <begin position="29"/>
        <end position="51"/>
    </location>
</feature>
<evidence type="ECO:0000313" key="3">
    <source>
        <dbReference type="Proteomes" id="UP001610063"/>
    </source>
</evidence>
<dbReference type="Proteomes" id="UP001610063">
    <property type="component" value="Unassembled WGS sequence"/>
</dbReference>
<proteinExistence type="predicted"/>
<keyword evidence="3" id="KW-1185">Reference proteome</keyword>
<dbReference type="EMBL" id="JBIPKE010000020">
    <property type="protein sequence ID" value="MFH6985781.1"/>
    <property type="molecule type" value="Genomic_DNA"/>
</dbReference>
<reference evidence="2 3" key="1">
    <citation type="journal article" date="2013" name="Int. J. Syst. Evol. Microbiol.">
        <title>Marinoscillum luteum sp. nov., isolated from marine sediment.</title>
        <authorList>
            <person name="Cha I.T."/>
            <person name="Park S.J."/>
            <person name="Kim S.J."/>
            <person name="Kim J.G."/>
            <person name="Jung M.Y."/>
            <person name="Shin K.S."/>
            <person name="Kwon K.K."/>
            <person name="Yang S.H."/>
            <person name="Seo Y.S."/>
            <person name="Rhee S.K."/>
        </authorList>
    </citation>
    <scope>NUCLEOTIDE SEQUENCE [LARGE SCALE GENOMIC DNA]</scope>
    <source>
        <strain evidence="2 3">KCTC 23939</strain>
    </source>
</reference>
<accession>A0ABW7NDV9</accession>
<protein>
    <recommendedName>
        <fullName evidence="4">MotA/TolQ/ExbB proton channel domain-containing protein</fullName>
    </recommendedName>
</protein>
<feature type="transmembrane region" description="Helical" evidence="1">
    <location>
        <begin position="100"/>
        <end position="120"/>
    </location>
</feature>
<name>A0ABW7NDV9_9BACT</name>
<sequence length="121" mass="12740">MSVFLGGFSIALTANLLISKLETRLLNIILKLATTSSGGFLTTVFAMTNILMRTTDGYPGAIAESGLNTPRIIGFLGYIVGVFSLLTIIGLSGWTKSKGTGIFTTVVSVITLIFFLISAVS</sequence>
<keyword evidence="1" id="KW-0812">Transmembrane</keyword>
<keyword evidence="1" id="KW-1133">Transmembrane helix</keyword>
<evidence type="ECO:0008006" key="4">
    <source>
        <dbReference type="Google" id="ProtNLM"/>
    </source>
</evidence>
<gene>
    <name evidence="2" type="ORF">ACHKAR_20170</name>
</gene>
<feature type="transmembrane region" description="Helical" evidence="1">
    <location>
        <begin position="72"/>
        <end position="94"/>
    </location>
</feature>
<dbReference type="RefSeq" id="WP_395419185.1">
    <property type="nucleotide sequence ID" value="NZ_JBIPKE010000020.1"/>
</dbReference>
<comment type="caution">
    <text evidence="2">The sequence shown here is derived from an EMBL/GenBank/DDBJ whole genome shotgun (WGS) entry which is preliminary data.</text>
</comment>
<evidence type="ECO:0000256" key="1">
    <source>
        <dbReference type="SAM" id="Phobius"/>
    </source>
</evidence>
<evidence type="ECO:0000313" key="2">
    <source>
        <dbReference type="EMBL" id="MFH6985781.1"/>
    </source>
</evidence>
<keyword evidence="1" id="KW-0472">Membrane</keyword>
<organism evidence="2 3">
    <name type="scientific">Marinoscillum luteum</name>
    <dbReference type="NCBI Taxonomy" id="861051"/>
    <lineage>
        <taxon>Bacteria</taxon>
        <taxon>Pseudomonadati</taxon>
        <taxon>Bacteroidota</taxon>
        <taxon>Cytophagia</taxon>
        <taxon>Cytophagales</taxon>
        <taxon>Reichenbachiellaceae</taxon>
        <taxon>Marinoscillum</taxon>
    </lineage>
</organism>